<feature type="compositionally biased region" description="Basic and acidic residues" evidence="10">
    <location>
        <begin position="308"/>
        <end position="317"/>
    </location>
</feature>
<feature type="region of interest" description="Disordered" evidence="10">
    <location>
        <begin position="1002"/>
        <end position="1105"/>
    </location>
</feature>
<evidence type="ECO:0000256" key="11">
    <source>
        <dbReference type="SAM" id="Phobius"/>
    </source>
</evidence>
<feature type="transmembrane region" description="Helical" evidence="11">
    <location>
        <begin position="1206"/>
        <end position="1229"/>
    </location>
</feature>
<evidence type="ECO:0000256" key="3">
    <source>
        <dbReference type="ARBA" id="ARBA00022692"/>
    </source>
</evidence>
<evidence type="ECO:0000256" key="5">
    <source>
        <dbReference type="ARBA" id="ARBA00023054"/>
    </source>
</evidence>
<dbReference type="InterPro" id="IPR028941">
    <property type="entry name" value="WHIM2_dom"/>
</dbReference>
<keyword evidence="3 11" id="KW-0812">Transmembrane</keyword>
<dbReference type="GO" id="GO:0000785">
    <property type="term" value="C:chromatin"/>
    <property type="evidence" value="ECO:0007669"/>
    <property type="project" value="UniProtKB-ARBA"/>
</dbReference>
<feature type="transmembrane region" description="Helical" evidence="11">
    <location>
        <begin position="1312"/>
        <end position="1331"/>
    </location>
</feature>
<feature type="domain" description="DDT" evidence="12">
    <location>
        <begin position="404"/>
        <end position="467"/>
    </location>
</feature>
<dbReference type="GO" id="GO:0031509">
    <property type="term" value="P:subtelomeric heterochromatin formation"/>
    <property type="evidence" value="ECO:0007669"/>
    <property type="project" value="TreeGrafter"/>
</dbReference>
<feature type="region of interest" description="Disordered" evidence="10">
    <location>
        <begin position="308"/>
        <end position="363"/>
    </location>
</feature>
<feature type="coiled-coil region" evidence="9">
    <location>
        <begin position="614"/>
        <end position="648"/>
    </location>
</feature>
<feature type="transmembrane region" description="Helical" evidence="11">
    <location>
        <begin position="1554"/>
        <end position="1575"/>
    </location>
</feature>
<comment type="caution">
    <text evidence="14">The sequence shown here is derived from an EMBL/GenBank/DDBJ whole genome shotgun (WGS) entry which is preliminary data.</text>
</comment>
<dbReference type="Pfam" id="PF01490">
    <property type="entry name" value="Aa_trans"/>
    <property type="match status" value="1"/>
</dbReference>
<keyword evidence="4 11" id="KW-1133">Transmembrane helix</keyword>
<feature type="transmembrane region" description="Helical" evidence="11">
    <location>
        <begin position="1523"/>
        <end position="1542"/>
    </location>
</feature>
<sequence>MPTCRRKRVLLTEPSEALLQAARTDPNKHVFYLDRTGEIFETYEAYAARMSFYRLKQFQCEVTGKSGMDYFQAVESERQEARTLHSRFPEPLKPAVLKAVQWQVMGRLDHLVEAVYERFLDRYFPGEKVIVEINGVKYHAVVDKVYPPKYSADAKARDAHMAASSSSTLDEDDRPHVIGGDLSIPTKDAVANDDPHLYFYWVTLKDFERDKSHEKSKGGAKVPEQDRAMIGSLVEVPASIMSRDRLTFSKSILRRFIRDCVDRDAALASPWTVKAPIAAKYGVDSVMPEATRQGVEILKKGEIDKRKKVWEDREGPPNKKQKKLTAAQEDKAEKREREAREKAEKQRLAKEEAERIAAEKKKKKPIRYPTEDLDIRIADKDKKAGMRLTRPLANRASLPFNDSSGTFEGFLMTWNFLVVYGQPLHLSVFSLDEFEGAIRHSAVDQPCALLAEVHSTLIYNLRTVAFVRHSALLSLLKLKEDAEKLGQTRPPLLGVTIDELVDAMADVGNNWERVPLRFSEGREGWEDALLGCLKDHANTTNFPRIQEILTKLLFSPDNTDADYGSSPAGNVDLEHKTVASPSERYYSLPYEDRIAILSFMCNLAISSKAIHAHMDSCEEQLTALRKEKIEVNRQKKQLQEDMAAVMGEHKVEKSPNGNAEDVTMQDSSELSDISESDSAASKKNSRQRAKAPTVGHSKEREAARAKQASQKQAMAEHRRLEEEVSKVDRRLEGIEREFRKLLGAVRVKPLGRDRFYNRIWWFDGMGSASLVGSGGITLYGTGRLFIQGPSEFDLEQLKKKAIEDKEDIESRRKEEEGDDGILGPQDWGVYTEIEELEALMSWLNPKGHRELSLKTALTKWWVHITGGMRKRTADVNNNAKLPDTRRSSRKTAQGDLMRDPYMLWTNRRATNATNFWALLGVFPELAGIAAKIGDDKRIRLNYIGLHWCNTSSYPLFSSFMSSFNPSLFVGSASSARSSVRDAIQSYRRAQYLVAGSTVANSEGVEHDYDEDEESQLSFREEDEQDSDVEDVVPSRPGKARRGDSFIGEFGWDEESSATTSGDQQLSQTLRPQRSFPASLIQEGRTRPYAPSPLAGSPSQGEDTPLLSKKVSFSTLVHPRRSGEAVISPKGGIDSPVGETTYQAVNSNPSRRRLSTTSALSSNKAFQRHSGGQSTFGQTLFNSIAILLGIGMLSEPLAFAYSGWLAGTFLIISYGFVSCYTAKILAKIILSDYRLRSYSDIGRKAFGAKVTPFISFMFCLELFAVSVVLITLYGDSLHSLIPQHSSNTFKIWGTLLLIPTVFLPLSLLSYTSILGIMSTILLVFVIMVDGFTKVDAPGSLWAPAETDIGVKSYKHLGVAFGLFMAGFSGHAVIPSLARDMVDPTRFDTMINWAFVVATCIYTVIGYAGYRMFGNNVSDEISVDLLATPGYNPFLNNLCLWMLVLSPLSKFALNTQPLNATIEILLGIDTPISSPEDLADKPDGLSVAPAGSHFGWKRALGILQRICLTTLAVAVSVLVPEFSSMMAFLGSVSAFLLSIIGPILAKVMIEGKCGVVDGVLIAVGVVMAVWGTLAAIFT</sequence>
<evidence type="ECO:0000259" key="13">
    <source>
        <dbReference type="PROSITE" id="PS51136"/>
    </source>
</evidence>
<feature type="transmembrane region" description="Helical" evidence="11">
    <location>
        <begin position="1249"/>
        <end position="1270"/>
    </location>
</feature>
<keyword evidence="6 11" id="KW-0472">Membrane</keyword>
<keyword evidence="15" id="KW-1185">Reference proteome</keyword>
<dbReference type="Pfam" id="PF15613">
    <property type="entry name" value="WSD"/>
    <property type="match status" value="1"/>
</dbReference>
<feature type="compositionally biased region" description="Polar residues" evidence="10">
    <location>
        <begin position="1056"/>
        <end position="1071"/>
    </location>
</feature>
<keyword evidence="5 9" id="KW-0175">Coiled coil</keyword>
<feature type="compositionally biased region" description="Low complexity" evidence="10">
    <location>
        <begin position="666"/>
        <end position="681"/>
    </location>
</feature>
<dbReference type="PROSITE" id="PS50827">
    <property type="entry name" value="DDT"/>
    <property type="match status" value="1"/>
</dbReference>
<dbReference type="PANTHER" id="PTHR32075">
    <property type="entry name" value="ISWI CHROMATIN-REMODELING COMPLEX SUBUNIT YPL216W-RELATED"/>
    <property type="match status" value="1"/>
</dbReference>
<dbReference type="Pfam" id="PF10537">
    <property type="entry name" value="WAC_Acf1_DNA_bd"/>
    <property type="match status" value="1"/>
</dbReference>
<evidence type="ECO:0000256" key="4">
    <source>
        <dbReference type="ARBA" id="ARBA00022989"/>
    </source>
</evidence>
<evidence type="ECO:0000256" key="7">
    <source>
        <dbReference type="ARBA" id="ARBA00023242"/>
    </source>
</evidence>
<dbReference type="GO" id="GO:0005634">
    <property type="term" value="C:nucleus"/>
    <property type="evidence" value="ECO:0007669"/>
    <property type="project" value="UniProtKB-SubCell"/>
</dbReference>
<dbReference type="InterPro" id="IPR028942">
    <property type="entry name" value="WHIM1_dom"/>
</dbReference>
<evidence type="ECO:0000313" key="15">
    <source>
        <dbReference type="Proteomes" id="UP000521872"/>
    </source>
</evidence>
<feature type="transmembrane region" description="Helical" evidence="11">
    <location>
        <begin position="1388"/>
        <end position="1408"/>
    </location>
</feature>
<feature type="transmembrane region" description="Helical" evidence="11">
    <location>
        <begin position="1500"/>
        <end position="1517"/>
    </location>
</feature>
<organism evidence="14 15">
    <name type="scientific">Agrocybe pediades</name>
    <dbReference type="NCBI Taxonomy" id="84607"/>
    <lineage>
        <taxon>Eukaryota</taxon>
        <taxon>Fungi</taxon>
        <taxon>Dikarya</taxon>
        <taxon>Basidiomycota</taxon>
        <taxon>Agaricomycotina</taxon>
        <taxon>Agaricomycetes</taxon>
        <taxon>Agaricomycetidae</taxon>
        <taxon>Agaricales</taxon>
        <taxon>Agaricineae</taxon>
        <taxon>Strophariaceae</taxon>
        <taxon>Agrocybe</taxon>
    </lineage>
</organism>
<evidence type="ECO:0000256" key="1">
    <source>
        <dbReference type="ARBA" id="ARBA00004123"/>
    </source>
</evidence>
<evidence type="ECO:0000256" key="8">
    <source>
        <dbReference type="PROSITE-ProRule" id="PRU00475"/>
    </source>
</evidence>
<feature type="domain" description="WAC" evidence="13">
    <location>
        <begin position="28"/>
        <end position="137"/>
    </location>
</feature>
<dbReference type="PROSITE" id="PS51136">
    <property type="entry name" value="WAC"/>
    <property type="match status" value="1"/>
</dbReference>
<dbReference type="PANTHER" id="PTHR32075:SF6">
    <property type="entry name" value="ISWI CHROMATIN-REMODELING COMPLEX SUBUNIT YPL216W-RELATED"/>
    <property type="match status" value="1"/>
</dbReference>
<dbReference type="EMBL" id="JAACJL010000001">
    <property type="protein sequence ID" value="KAF4623024.1"/>
    <property type="molecule type" value="Genomic_DNA"/>
</dbReference>
<accession>A0A8H4VX07</accession>
<feature type="compositionally biased region" description="Basic and acidic residues" evidence="10">
    <location>
        <begin position="328"/>
        <end position="359"/>
    </location>
</feature>
<keyword evidence="7 8" id="KW-0539">Nucleus</keyword>
<dbReference type="InterPro" id="IPR018501">
    <property type="entry name" value="DDT_dom"/>
</dbReference>
<reference evidence="14 15" key="1">
    <citation type="submission" date="2019-12" db="EMBL/GenBank/DDBJ databases">
        <authorList>
            <person name="Floudas D."/>
            <person name="Bentzer J."/>
            <person name="Ahren D."/>
            <person name="Johansson T."/>
            <person name="Persson P."/>
            <person name="Tunlid A."/>
        </authorList>
    </citation>
    <scope>NUCLEOTIDE SEQUENCE [LARGE SCALE GENOMIC DNA]</scope>
    <source>
        <strain evidence="14 15">CBS 102.39</strain>
    </source>
</reference>
<evidence type="ECO:0000256" key="2">
    <source>
        <dbReference type="ARBA" id="ARBA00004370"/>
    </source>
</evidence>
<proteinExistence type="predicted"/>
<evidence type="ECO:0000256" key="9">
    <source>
        <dbReference type="SAM" id="Coils"/>
    </source>
</evidence>
<name>A0A8H4VX07_9AGAR</name>
<dbReference type="Pfam" id="PF15612">
    <property type="entry name" value="WHIM1"/>
    <property type="match status" value="1"/>
</dbReference>
<dbReference type="GO" id="GO:0000781">
    <property type="term" value="C:chromosome, telomeric region"/>
    <property type="evidence" value="ECO:0007669"/>
    <property type="project" value="GOC"/>
</dbReference>
<comment type="subcellular location">
    <subcellularLocation>
        <location evidence="2">Membrane</location>
    </subcellularLocation>
    <subcellularLocation>
        <location evidence="1 8">Nucleus</location>
    </subcellularLocation>
</comment>
<feature type="transmembrane region" description="Helical" evidence="11">
    <location>
        <begin position="1351"/>
        <end position="1376"/>
    </location>
</feature>
<dbReference type="GO" id="GO:0016020">
    <property type="term" value="C:membrane"/>
    <property type="evidence" value="ECO:0007669"/>
    <property type="project" value="UniProtKB-SubCell"/>
</dbReference>
<dbReference type="InterPro" id="IPR013136">
    <property type="entry name" value="WSTF_Acf1_Cbp146"/>
</dbReference>
<evidence type="ECO:0000313" key="14">
    <source>
        <dbReference type="EMBL" id="KAF4623024.1"/>
    </source>
</evidence>
<feature type="region of interest" description="Disordered" evidence="10">
    <location>
        <begin position="649"/>
        <end position="722"/>
    </location>
</feature>
<dbReference type="InterPro" id="IPR013057">
    <property type="entry name" value="AA_transpt_TM"/>
</dbReference>
<evidence type="ECO:0000259" key="12">
    <source>
        <dbReference type="PROSITE" id="PS50827"/>
    </source>
</evidence>
<evidence type="ECO:0000256" key="6">
    <source>
        <dbReference type="ARBA" id="ARBA00023136"/>
    </source>
</evidence>
<dbReference type="Proteomes" id="UP000521872">
    <property type="component" value="Unassembled WGS sequence"/>
</dbReference>
<protein>
    <submittedName>
        <fullName evidence="14">Uncharacterized protein</fullName>
    </submittedName>
</protein>
<feature type="compositionally biased region" description="Acidic residues" evidence="10">
    <location>
        <begin position="1007"/>
        <end position="1030"/>
    </location>
</feature>
<dbReference type="Pfam" id="PF02791">
    <property type="entry name" value="DDT"/>
    <property type="match status" value="1"/>
</dbReference>
<gene>
    <name evidence="14" type="ORF">D9613_001953</name>
</gene>
<evidence type="ECO:0000256" key="10">
    <source>
        <dbReference type="SAM" id="MobiDB-lite"/>
    </source>
</evidence>
<feature type="transmembrane region" description="Helical" evidence="11">
    <location>
        <begin position="1290"/>
        <end position="1307"/>
    </location>
</feature>